<evidence type="ECO:0008006" key="3">
    <source>
        <dbReference type="Google" id="ProtNLM"/>
    </source>
</evidence>
<proteinExistence type="predicted"/>
<protein>
    <recommendedName>
        <fullName evidence="3">Outer membrane protein beta-barrel domain-containing protein</fullName>
    </recommendedName>
</protein>
<comment type="caution">
    <text evidence="1">The sequence shown here is derived from an EMBL/GenBank/DDBJ whole genome shotgun (WGS) entry which is preliminary data.</text>
</comment>
<organism evidence="1 2">
    <name type="scientific">Sphingobacterium spiritivorum ATCC 33861</name>
    <dbReference type="NCBI Taxonomy" id="525373"/>
    <lineage>
        <taxon>Bacteria</taxon>
        <taxon>Pseudomonadati</taxon>
        <taxon>Bacteroidota</taxon>
        <taxon>Sphingobacteriia</taxon>
        <taxon>Sphingobacteriales</taxon>
        <taxon>Sphingobacteriaceae</taxon>
        <taxon>Sphingobacterium</taxon>
    </lineage>
</organism>
<dbReference type="AlphaFoldDB" id="D7VS92"/>
<dbReference type="OrthoDB" id="1027207at2"/>
<gene>
    <name evidence="1" type="ORF">HMPREF0766_13846</name>
</gene>
<accession>D7VS92</accession>
<dbReference type="HOGENOM" id="CLU_069817_0_0_10"/>
<keyword evidence="2" id="KW-1185">Reference proteome</keyword>
<dbReference type="eggNOG" id="ENOG502ZA7A">
    <property type="taxonomic scope" value="Bacteria"/>
</dbReference>
<dbReference type="Proteomes" id="UP000006258">
    <property type="component" value="Unassembled WGS sequence"/>
</dbReference>
<dbReference type="EMBL" id="ACHA02000012">
    <property type="protein sequence ID" value="EFK56643.1"/>
    <property type="molecule type" value="Genomic_DNA"/>
</dbReference>
<reference evidence="1" key="1">
    <citation type="submission" date="2010-07" db="EMBL/GenBank/DDBJ databases">
        <authorList>
            <person name="Muzny D."/>
            <person name="Qin X."/>
            <person name="Buhay C."/>
            <person name="Dugan-Rocha S."/>
            <person name="Ding Y."/>
            <person name="Chen G."/>
            <person name="Hawes A."/>
            <person name="Holder M."/>
            <person name="Jhangiani S."/>
            <person name="Johnson A."/>
            <person name="Khan Z."/>
            <person name="Li Z."/>
            <person name="Liu W."/>
            <person name="Liu X."/>
            <person name="Perez L."/>
            <person name="Shen H."/>
            <person name="Wang Q."/>
            <person name="Watt J."/>
            <person name="Xi L."/>
            <person name="Xin Y."/>
            <person name="Zhou J."/>
            <person name="Deng J."/>
            <person name="Jiang H."/>
            <person name="Liu Y."/>
            <person name="Qu J."/>
            <person name="Song X.-Z."/>
            <person name="Zhang L."/>
            <person name="Villasana D."/>
            <person name="Johnson A."/>
            <person name="Liu J."/>
            <person name="Liyanage D."/>
            <person name="Lorensuhewa L."/>
            <person name="Robinson T."/>
            <person name="Song A."/>
            <person name="Song B.-B."/>
            <person name="Dinh H."/>
            <person name="Thornton R."/>
            <person name="Coyle M."/>
            <person name="Francisco L."/>
            <person name="Jackson L."/>
            <person name="Javaid M."/>
            <person name="Korchina V."/>
            <person name="Kovar C."/>
            <person name="Mata R."/>
            <person name="Mathew T."/>
            <person name="Ngo R."/>
            <person name="Nguyen L."/>
            <person name="Nguyen N."/>
            <person name="Okwuonu G."/>
            <person name="Ongeri F."/>
            <person name="Pham C."/>
            <person name="Simmons D."/>
            <person name="Wilczek-Boney K."/>
            <person name="Hale W."/>
            <person name="Jakkamsetti A."/>
            <person name="Pham P."/>
            <person name="Ruth R."/>
            <person name="San Lucas F."/>
            <person name="Warren J."/>
            <person name="Zhang J."/>
            <person name="Zhao Z."/>
            <person name="Zhou C."/>
            <person name="Zhu D."/>
            <person name="Lee S."/>
            <person name="Bess C."/>
            <person name="Blankenburg K."/>
            <person name="Forbes L."/>
            <person name="Fu Q."/>
            <person name="Gubbala S."/>
            <person name="Hirani K."/>
            <person name="Jayaseelan J.C."/>
            <person name="Lara F."/>
            <person name="Munidasa M."/>
            <person name="Palculict T."/>
            <person name="Patil S."/>
            <person name="Pu L.-L."/>
            <person name="Saada N."/>
            <person name="Tang L."/>
            <person name="Weissenberger G."/>
            <person name="Zhu Y."/>
            <person name="Hemphill L."/>
            <person name="Shang Y."/>
            <person name="Youmans B."/>
            <person name="Ayvaz T."/>
            <person name="Ross M."/>
            <person name="Santibanez J."/>
            <person name="Aqrawi P."/>
            <person name="Gross S."/>
            <person name="Joshi V."/>
            <person name="Fowler G."/>
            <person name="Nazareth L."/>
            <person name="Reid J."/>
            <person name="Worley K."/>
            <person name="Petrosino J."/>
            <person name="Highlander S."/>
            <person name="Gibbs R."/>
        </authorList>
    </citation>
    <scope>NUCLEOTIDE SEQUENCE [LARGE SCALE GENOMIC DNA]</scope>
    <source>
        <strain evidence="1">ATCC 33861</strain>
    </source>
</reference>
<name>D7VS92_SPHSI</name>
<dbReference type="STRING" id="525373.HMPREF0766_13846"/>
<evidence type="ECO:0000313" key="2">
    <source>
        <dbReference type="Proteomes" id="UP000006258"/>
    </source>
</evidence>
<evidence type="ECO:0000313" key="1">
    <source>
        <dbReference type="EMBL" id="EFK56643.1"/>
    </source>
</evidence>
<sequence length="319" mass="36552">MNTVLAQSADSVAREAQITKLTLAYAALKFKELRPFNAEYSYLTPYNYSAQIAAENLPDRKMTNFSQAMVGVNLNLIKKQKWALGTTLGYRYIMTESEPTYTSGADKSTQRNDYQAHYTSVNLAYFTRFFNKMTIFSSSVAVDGSEKDFERVRGLITGTMILKANRQTRMAIGLLWNIDPSALIPIIPTFLYEHEFDNGFIADINLPRNLMLRKHVFRKGRVSMGAELDGNSFYLYNIDGTSQKYQYSQMDINSGFVYEHLLGNYFIIAAKTGVRIVPTARVFEKEKSFEDYIYKIKPDPAFYFNIGLSFNPFSKIKRK</sequence>